<dbReference type="GO" id="GO:0009307">
    <property type="term" value="P:DNA restriction-modification system"/>
    <property type="evidence" value="ECO:0007669"/>
    <property type="project" value="UniProtKB-KW"/>
</dbReference>
<dbReference type="GO" id="GO:0015667">
    <property type="term" value="F:site-specific DNA-methyltransferase (cytosine-N4-specific) activity"/>
    <property type="evidence" value="ECO:0007669"/>
    <property type="project" value="UniProtKB-EC"/>
</dbReference>
<evidence type="ECO:0000313" key="11">
    <source>
        <dbReference type="EMBL" id="KKM21189.1"/>
    </source>
</evidence>
<comment type="catalytic activity">
    <reaction evidence="8">
        <text>a 2'-deoxycytidine in DNA + S-adenosyl-L-methionine = an N(4)-methyl-2'-deoxycytidine in DNA + S-adenosyl-L-homocysteine + H(+)</text>
        <dbReference type="Rhea" id="RHEA:16857"/>
        <dbReference type="Rhea" id="RHEA-COMP:11369"/>
        <dbReference type="Rhea" id="RHEA-COMP:13674"/>
        <dbReference type="ChEBI" id="CHEBI:15378"/>
        <dbReference type="ChEBI" id="CHEBI:57856"/>
        <dbReference type="ChEBI" id="CHEBI:59789"/>
        <dbReference type="ChEBI" id="CHEBI:85452"/>
        <dbReference type="ChEBI" id="CHEBI:137933"/>
        <dbReference type="EC" id="2.1.1.113"/>
    </reaction>
</comment>
<feature type="non-terminal residue" evidence="11">
    <location>
        <position position="292"/>
    </location>
</feature>
<dbReference type="InterPro" id="IPR017985">
    <property type="entry name" value="MeTrfase_CN4_CS"/>
</dbReference>
<dbReference type="GO" id="GO:0003677">
    <property type="term" value="F:DNA binding"/>
    <property type="evidence" value="ECO:0007669"/>
    <property type="project" value="UniProtKB-KW"/>
</dbReference>
<keyword evidence="6" id="KW-0680">Restriction system</keyword>
<evidence type="ECO:0000256" key="6">
    <source>
        <dbReference type="ARBA" id="ARBA00022747"/>
    </source>
</evidence>
<keyword evidence="3" id="KW-0489">Methyltransferase</keyword>
<dbReference type="Pfam" id="PF01555">
    <property type="entry name" value="N6_N4_Mtase"/>
    <property type="match status" value="1"/>
</dbReference>
<name>A0A0F9IN07_9ZZZZ</name>
<dbReference type="Gene3D" id="3.40.50.150">
    <property type="entry name" value="Vaccinia Virus protein VP39"/>
    <property type="match status" value="1"/>
</dbReference>
<dbReference type="EMBL" id="LAZR01013604">
    <property type="protein sequence ID" value="KKM21189.1"/>
    <property type="molecule type" value="Genomic_DNA"/>
</dbReference>
<dbReference type="EC" id="2.1.1.113" evidence="2"/>
<reference evidence="11" key="1">
    <citation type="journal article" date="2015" name="Nature">
        <title>Complex archaea that bridge the gap between prokaryotes and eukaryotes.</title>
        <authorList>
            <person name="Spang A."/>
            <person name="Saw J.H."/>
            <person name="Jorgensen S.L."/>
            <person name="Zaremba-Niedzwiedzka K."/>
            <person name="Martijn J."/>
            <person name="Lind A.E."/>
            <person name="van Eijk R."/>
            <person name="Schleper C."/>
            <person name="Guy L."/>
            <person name="Ettema T.J."/>
        </authorList>
    </citation>
    <scope>NUCLEOTIDE SEQUENCE</scope>
</reference>
<dbReference type="SUPFAM" id="SSF53335">
    <property type="entry name" value="S-adenosyl-L-methionine-dependent methyltransferases"/>
    <property type="match status" value="1"/>
</dbReference>
<evidence type="ECO:0000256" key="5">
    <source>
        <dbReference type="ARBA" id="ARBA00022691"/>
    </source>
</evidence>
<feature type="region of interest" description="Disordered" evidence="9">
    <location>
        <begin position="256"/>
        <end position="292"/>
    </location>
</feature>
<comment type="similarity">
    <text evidence="1">Belongs to the N(4)/N(6)-methyltransferase family. N(4) subfamily.</text>
</comment>
<proteinExistence type="inferred from homology"/>
<evidence type="ECO:0000259" key="10">
    <source>
        <dbReference type="Pfam" id="PF01555"/>
    </source>
</evidence>
<evidence type="ECO:0000256" key="4">
    <source>
        <dbReference type="ARBA" id="ARBA00022679"/>
    </source>
</evidence>
<evidence type="ECO:0000256" key="9">
    <source>
        <dbReference type="SAM" id="MobiDB-lite"/>
    </source>
</evidence>
<evidence type="ECO:0000256" key="1">
    <source>
        <dbReference type="ARBA" id="ARBA00010203"/>
    </source>
</evidence>
<organism evidence="11">
    <name type="scientific">marine sediment metagenome</name>
    <dbReference type="NCBI Taxonomy" id="412755"/>
    <lineage>
        <taxon>unclassified sequences</taxon>
        <taxon>metagenomes</taxon>
        <taxon>ecological metagenomes</taxon>
    </lineage>
</organism>
<dbReference type="PROSITE" id="PS00093">
    <property type="entry name" value="N4_MTASE"/>
    <property type="match status" value="1"/>
</dbReference>
<protein>
    <recommendedName>
        <fullName evidence="2">site-specific DNA-methyltransferase (cytosine-N(4)-specific)</fullName>
        <ecNumber evidence="2">2.1.1.113</ecNumber>
    </recommendedName>
</protein>
<dbReference type="InterPro" id="IPR029063">
    <property type="entry name" value="SAM-dependent_MTases_sf"/>
</dbReference>
<keyword evidence="5" id="KW-0949">S-adenosyl-L-methionine</keyword>
<evidence type="ECO:0000256" key="2">
    <source>
        <dbReference type="ARBA" id="ARBA00012185"/>
    </source>
</evidence>
<dbReference type="GO" id="GO:0008170">
    <property type="term" value="F:N-methyltransferase activity"/>
    <property type="evidence" value="ECO:0007669"/>
    <property type="project" value="InterPro"/>
</dbReference>
<dbReference type="InterPro" id="IPR002941">
    <property type="entry name" value="DNA_methylase_N4/N6"/>
</dbReference>
<dbReference type="AlphaFoldDB" id="A0A0F9IN07"/>
<evidence type="ECO:0000256" key="3">
    <source>
        <dbReference type="ARBA" id="ARBA00022603"/>
    </source>
</evidence>
<sequence>MLERNKFHCGDVRELSDQLQENTISTIITSPPYWALRHYGIPPSWWGGKKNCKHELITYEHKVEMYDNDKRAHWQNKGVSRQTAPEVWKKMDLGYGYCKKCNAWLGTLGLEPDFNLYVKHLCDIFDRLKRPLRDDGTLWVNLGDTYYTKSGSGFHFDQVRGHPEGKSNIHMANAIRGQGLLPSKCLVLAPFRFAVEMCNRGWVLRNVIIWHKNNVIPTSAKDRFTVDFEYLFFFTQNRKYYFEKQIEPYQTELKQQYRPNAYPDKTINKGKESKGGQGIHDGKRKREDFFKN</sequence>
<dbReference type="GO" id="GO:0032259">
    <property type="term" value="P:methylation"/>
    <property type="evidence" value="ECO:0007669"/>
    <property type="project" value="UniProtKB-KW"/>
</dbReference>
<gene>
    <name evidence="11" type="ORF">LCGC14_1637920</name>
</gene>
<accession>A0A0F9IN07</accession>
<feature type="compositionally biased region" description="Basic and acidic residues" evidence="9">
    <location>
        <begin position="266"/>
        <end position="292"/>
    </location>
</feature>
<feature type="domain" description="DNA methylase N-4/N-6" evidence="10">
    <location>
        <begin position="24"/>
        <end position="280"/>
    </location>
</feature>
<evidence type="ECO:0000256" key="8">
    <source>
        <dbReference type="ARBA" id="ARBA00049120"/>
    </source>
</evidence>
<comment type="caution">
    <text evidence="11">The sequence shown here is derived from an EMBL/GenBank/DDBJ whole genome shotgun (WGS) entry which is preliminary data.</text>
</comment>
<keyword evidence="7" id="KW-0238">DNA-binding</keyword>
<evidence type="ECO:0000256" key="7">
    <source>
        <dbReference type="ARBA" id="ARBA00023125"/>
    </source>
</evidence>
<keyword evidence="4" id="KW-0808">Transferase</keyword>